<evidence type="ECO:0000256" key="6">
    <source>
        <dbReference type="ARBA" id="ARBA00023015"/>
    </source>
</evidence>
<keyword evidence="8" id="KW-0804">Transcription</keyword>
<dbReference type="InterPro" id="IPR052795">
    <property type="entry name" value="RREB1"/>
</dbReference>
<dbReference type="SUPFAM" id="SSF57667">
    <property type="entry name" value="beta-beta-alpha zinc fingers"/>
    <property type="match status" value="3"/>
</dbReference>
<evidence type="ECO:0000256" key="4">
    <source>
        <dbReference type="ARBA" id="ARBA00022771"/>
    </source>
</evidence>
<dbReference type="GO" id="GO:0008270">
    <property type="term" value="F:zinc ion binding"/>
    <property type="evidence" value="ECO:0007669"/>
    <property type="project" value="UniProtKB-KW"/>
</dbReference>
<dbReference type="Pfam" id="PF13894">
    <property type="entry name" value="zf-C2H2_4"/>
    <property type="match status" value="1"/>
</dbReference>
<sequence>MNQKVFMLALGLNYVPREIANAENEEPLDLMITDSNANNNCKVDNSLNDNGRDDNQDSDITSSSLTSVATAAAAAATSTSSSRFLPVEKHFSCALCSQWFTTKANCERHLKSSYSDSPHKLMCCYCPRTFPWASSLGRHLLTHIGEKPYTCDICDVGFSTKSNRGRHMLRKHHCQNCGLEFKCRKVLLRHLKEHNIDLPYKCYLCDASYQHRIDSLLHKGDYAQRKVFCTFCPKRFWSLQDLRRHMRSHTGERPFECDLCSARFTLKHSMMRHRRRHGGPQHPEEEEEEEDETESGSRETESGCGENYKDDNEHERLIDYFVNEVAKSQDAAPDDDDAGDNFSQNKETEIGDDDVHYDNRHHVINLSTTKDSETPLGN</sequence>
<evidence type="ECO:0000256" key="2">
    <source>
        <dbReference type="ARBA" id="ARBA00022723"/>
    </source>
</evidence>
<reference evidence="14" key="3">
    <citation type="submission" date="2015-06" db="UniProtKB">
        <authorList>
            <consortium name="EnsemblMetazoa"/>
        </authorList>
    </citation>
    <scope>IDENTIFICATION</scope>
</reference>
<feature type="domain" description="C2H2-type" evidence="12">
    <location>
        <begin position="121"/>
        <end position="148"/>
    </location>
</feature>
<dbReference type="OrthoDB" id="6077919at2759"/>
<dbReference type="FunFam" id="3.30.160.60:FF:000322">
    <property type="entry name" value="GDNF-inducible zinc finger protein 1"/>
    <property type="match status" value="1"/>
</dbReference>
<dbReference type="RefSeq" id="XP_009018222.1">
    <property type="nucleotide sequence ID" value="XM_009019974.1"/>
</dbReference>
<evidence type="ECO:0000313" key="15">
    <source>
        <dbReference type="Proteomes" id="UP000015101"/>
    </source>
</evidence>
<dbReference type="EMBL" id="KB096590">
    <property type="protein sequence ID" value="ESO03665.1"/>
    <property type="molecule type" value="Genomic_DNA"/>
</dbReference>
<dbReference type="eggNOG" id="KOG1721">
    <property type="taxonomic scope" value="Eukaryota"/>
</dbReference>
<dbReference type="CTD" id="20195320"/>
<feature type="compositionally biased region" description="Basic and acidic residues" evidence="11">
    <location>
        <begin position="295"/>
        <end position="318"/>
    </location>
</feature>
<dbReference type="KEGG" id="hro:HELRODRAFT_112077"/>
<dbReference type="PANTHER" id="PTHR46451:SF1">
    <property type="entry name" value="RAS-RESPONSIVE ELEMENT-BINDING PROTEIN 1"/>
    <property type="match status" value="1"/>
</dbReference>
<dbReference type="EMBL" id="AMQM01004527">
    <property type="status" value="NOT_ANNOTATED_CDS"/>
    <property type="molecule type" value="Genomic_DNA"/>
</dbReference>
<evidence type="ECO:0000256" key="8">
    <source>
        <dbReference type="ARBA" id="ARBA00023163"/>
    </source>
</evidence>
<keyword evidence="3" id="KW-0677">Repeat</keyword>
<evidence type="ECO:0000313" key="14">
    <source>
        <dbReference type="EnsemblMetazoa" id="HelroP112077"/>
    </source>
</evidence>
<dbReference type="InParanoid" id="T1EFG8"/>
<feature type="compositionally biased region" description="Polar residues" evidence="11">
    <location>
        <begin position="365"/>
        <end position="378"/>
    </location>
</feature>
<evidence type="ECO:0000256" key="7">
    <source>
        <dbReference type="ARBA" id="ARBA00023125"/>
    </source>
</evidence>
<evidence type="ECO:0000256" key="9">
    <source>
        <dbReference type="ARBA" id="ARBA00023242"/>
    </source>
</evidence>
<dbReference type="FunFam" id="3.30.160.60:FF:000630">
    <property type="entry name" value="Zinc finger protein 180"/>
    <property type="match status" value="1"/>
</dbReference>
<keyword evidence="15" id="KW-1185">Reference proteome</keyword>
<evidence type="ECO:0000259" key="12">
    <source>
        <dbReference type="PROSITE" id="PS50157"/>
    </source>
</evidence>
<evidence type="ECO:0000256" key="10">
    <source>
        <dbReference type="PROSITE-ProRule" id="PRU00042"/>
    </source>
</evidence>
<dbReference type="Pfam" id="PF00096">
    <property type="entry name" value="zf-C2H2"/>
    <property type="match status" value="1"/>
</dbReference>
<evidence type="ECO:0000256" key="3">
    <source>
        <dbReference type="ARBA" id="ARBA00022737"/>
    </source>
</evidence>
<feature type="region of interest" description="Disordered" evidence="11">
    <location>
        <begin position="271"/>
        <end position="378"/>
    </location>
</feature>
<dbReference type="PROSITE" id="PS00028">
    <property type="entry name" value="ZINC_FINGER_C2H2_1"/>
    <property type="match status" value="4"/>
</dbReference>
<keyword evidence="5" id="KW-0862">Zinc</keyword>
<evidence type="ECO:0000256" key="5">
    <source>
        <dbReference type="ARBA" id="ARBA00022833"/>
    </source>
</evidence>
<dbReference type="GO" id="GO:0005634">
    <property type="term" value="C:nucleus"/>
    <property type="evidence" value="ECO:0007669"/>
    <property type="project" value="UniProtKB-SubCell"/>
</dbReference>
<feature type="compositionally biased region" description="Acidic residues" evidence="11">
    <location>
        <begin position="284"/>
        <end position="294"/>
    </location>
</feature>
<dbReference type="HOGENOM" id="CLU_732116_0_0_1"/>
<evidence type="ECO:0000256" key="11">
    <source>
        <dbReference type="SAM" id="MobiDB-lite"/>
    </source>
</evidence>
<organism evidence="14 15">
    <name type="scientific">Helobdella robusta</name>
    <name type="common">Californian leech</name>
    <dbReference type="NCBI Taxonomy" id="6412"/>
    <lineage>
        <taxon>Eukaryota</taxon>
        <taxon>Metazoa</taxon>
        <taxon>Spiralia</taxon>
        <taxon>Lophotrochozoa</taxon>
        <taxon>Annelida</taxon>
        <taxon>Clitellata</taxon>
        <taxon>Hirudinea</taxon>
        <taxon>Rhynchobdellida</taxon>
        <taxon>Glossiphoniidae</taxon>
        <taxon>Helobdella</taxon>
    </lineage>
</organism>
<feature type="region of interest" description="Disordered" evidence="11">
    <location>
        <begin position="42"/>
        <end position="61"/>
    </location>
</feature>
<name>T1EFG8_HELRO</name>
<dbReference type="GO" id="GO:0003677">
    <property type="term" value="F:DNA binding"/>
    <property type="evidence" value="ECO:0007669"/>
    <property type="project" value="UniProtKB-KW"/>
</dbReference>
<dbReference type="InterPro" id="IPR013087">
    <property type="entry name" value="Znf_C2H2_type"/>
</dbReference>
<dbReference type="Pfam" id="PF13912">
    <property type="entry name" value="zf-C2H2_6"/>
    <property type="match status" value="1"/>
</dbReference>
<keyword evidence="9" id="KW-0539">Nucleus</keyword>
<dbReference type="FunFam" id="3.30.160.60:FF:002476">
    <property type="entry name" value="Ras responsive element binding protein 1a"/>
    <property type="match status" value="1"/>
</dbReference>
<dbReference type="STRING" id="6412.T1EFG8"/>
<dbReference type="PANTHER" id="PTHR46451">
    <property type="entry name" value="RAS-RESPONSIVE ELEMENT-BINDING PROTEIN 1"/>
    <property type="match status" value="1"/>
</dbReference>
<reference evidence="15" key="1">
    <citation type="submission" date="2012-12" db="EMBL/GenBank/DDBJ databases">
        <authorList>
            <person name="Hellsten U."/>
            <person name="Grimwood J."/>
            <person name="Chapman J.A."/>
            <person name="Shapiro H."/>
            <person name="Aerts A."/>
            <person name="Otillar R.P."/>
            <person name="Terry A.Y."/>
            <person name="Boore J.L."/>
            <person name="Simakov O."/>
            <person name="Marletaz F."/>
            <person name="Cho S.-J."/>
            <person name="Edsinger-Gonzales E."/>
            <person name="Havlak P."/>
            <person name="Kuo D.-H."/>
            <person name="Larsson T."/>
            <person name="Lv J."/>
            <person name="Arendt D."/>
            <person name="Savage R."/>
            <person name="Osoegawa K."/>
            <person name="de Jong P."/>
            <person name="Lindberg D.R."/>
            <person name="Seaver E.C."/>
            <person name="Weisblat D.A."/>
            <person name="Putnam N.H."/>
            <person name="Grigoriev I.V."/>
            <person name="Rokhsar D.S."/>
        </authorList>
    </citation>
    <scope>NUCLEOTIDE SEQUENCE</scope>
</reference>
<dbReference type="EnsemblMetazoa" id="HelroT112077">
    <property type="protein sequence ID" value="HelroP112077"/>
    <property type="gene ID" value="HelroG112077"/>
</dbReference>
<evidence type="ECO:0000256" key="1">
    <source>
        <dbReference type="ARBA" id="ARBA00004123"/>
    </source>
</evidence>
<gene>
    <name evidence="14" type="primary">20195320</name>
    <name evidence="13" type="ORF">HELRODRAFT_112077</name>
</gene>
<protein>
    <recommendedName>
        <fullName evidence="12">C2H2-type domain-containing protein</fullName>
    </recommendedName>
</protein>
<feature type="domain" description="C2H2-type" evidence="12">
    <location>
        <begin position="255"/>
        <end position="282"/>
    </location>
</feature>
<dbReference type="AlphaFoldDB" id="T1EFG8"/>
<dbReference type="Proteomes" id="UP000015101">
    <property type="component" value="Unassembled WGS sequence"/>
</dbReference>
<proteinExistence type="predicted"/>
<feature type="domain" description="C2H2-type" evidence="12">
    <location>
        <begin position="91"/>
        <end position="118"/>
    </location>
</feature>
<dbReference type="PROSITE" id="PS50157">
    <property type="entry name" value="ZINC_FINGER_C2H2_2"/>
    <property type="match status" value="5"/>
</dbReference>
<dbReference type="GeneID" id="20195320"/>
<comment type="subcellular location">
    <subcellularLocation>
        <location evidence="1">Nucleus</location>
    </subcellularLocation>
</comment>
<dbReference type="Gene3D" id="3.30.160.60">
    <property type="entry name" value="Classic Zinc Finger"/>
    <property type="match status" value="5"/>
</dbReference>
<keyword evidence="2" id="KW-0479">Metal-binding</keyword>
<feature type="domain" description="C2H2-type" evidence="12">
    <location>
        <begin position="172"/>
        <end position="199"/>
    </location>
</feature>
<keyword evidence="6" id="KW-0805">Transcription regulation</keyword>
<evidence type="ECO:0000313" key="13">
    <source>
        <dbReference type="EMBL" id="ESO03665.1"/>
    </source>
</evidence>
<feature type="compositionally biased region" description="Basic and acidic residues" evidence="11">
    <location>
        <begin position="346"/>
        <end position="361"/>
    </location>
</feature>
<dbReference type="SMART" id="SM00355">
    <property type="entry name" value="ZnF_C2H2"/>
    <property type="match status" value="6"/>
</dbReference>
<accession>T1EFG8</accession>
<reference evidence="13 15" key="2">
    <citation type="journal article" date="2013" name="Nature">
        <title>Insights into bilaterian evolution from three spiralian genomes.</title>
        <authorList>
            <person name="Simakov O."/>
            <person name="Marletaz F."/>
            <person name="Cho S.J."/>
            <person name="Edsinger-Gonzales E."/>
            <person name="Havlak P."/>
            <person name="Hellsten U."/>
            <person name="Kuo D.H."/>
            <person name="Larsson T."/>
            <person name="Lv J."/>
            <person name="Arendt D."/>
            <person name="Savage R."/>
            <person name="Osoegawa K."/>
            <person name="de Jong P."/>
            <person name="Grimwood J."/>
            <person name="Chapman J.A."/>
            <person name="Shapiro H."/>
            <person name="Aerts A."/>
            <person name="Otillar R.P."/>
            <person name="Terry A.Y."/>
            <person name="Boore J.L."/>
            <person name="Grigoriev I.V."/>
            <person name="Lindberg D.R."/>
            <person name="Seaver E.C."/>
            <person name="Weisblat D.A."/>
            <person name="Putnam N.H."/>
            <person name="Rokhsar D.S."/>
        </authorList>
    </citation>
    <scope>NUCLEOTIDE SEQUENCE</scope>
</reference>
<dbReference type="InterPro" id="IPR036236">
    <property type="entry name" value="Znf_C2H2_sf"/>
</dbReference>
<feature type="domain" description="C2H2-type" evidence="12">
    <location>
        <begin position="227"/>
        <end position="254"/>
    </location>
</feature>
<keyword evidence="7" id="KW-0238">DNA-binding</keyword>
<keyword evidence="4 10" id="KW-0863">Zinc-finger</keyword>